<accession>A7VUA0</accession>
<proteinExistence type="predicted"/>
<reference evidence="1 2" key="1">
    <citation type="submission" date="2007-08" db="EMBL/GenBank/DDBJ databases">
        <title>Draft genome sequence of Clostridium leptum (DSM 753).</title>
        <authorList>
            <person name="Sudarsanam P."/>
            <person name="Ley R."/>
            <person name="Guruge J."/>
            <person name="Turnbaugh P.J."/>
            <person name="Mahowald M."/>
            <person name="Liep D."/>
            <person name="Gordon J."/>
        </authorList>
    </citation>
    <scope>NUCLEOTIDE SEQUENCE [LARGE SCALE GENOMIC DNA]</scope>
    <source>
        <strain evidence="1 2">DSM 753</strain>
    </source>
</reference>
<dbReference type="HOGENOM" id="CLU_3373047_0_0_9"/>
<dbReference type="EMBL" id="ABCB02000019">
    <property type="protein sequence ID" value="EDO60550.1"/>
    <property type="molecule type" value="Genomic_DNA"/>
</dbReference>
<reference evidence="1 2" key="2">
    <citation type="submission" date="2007-08" db="EMBL/GenBank/DDBJ databases">
        <authorList>
            <person name="Fulton L."/>
            <person name="Clifton S."/>
            <person name="Fulton B."/>
            <person name="Xu J."/>
            <person name="Minx P."/>
            <person name="Pepin K.H."/>
            <person name="Johnson M."/>
            <person name="Thiruvilangam P."/>
            <person name="Bhonagiri V."/>
            <person name="Nash W.E."/>
            <person name="Wang C."/>
            <person name="Mardis E.R."/>
            <person name="Wilson R.K."/>
        </authorList>
    </citation>
    <scope>NUCLEOTIDE SEQUENCE [LARGE SCALE GENOMIC DNA]</scope>
    <source>
        <strain evidence="1 2">DSM 753</strain>
    </source>
</reference>
<dbReference type="AlphaFoldDB" id="A7VUA0"/>
<comment type="caution">
    <text evidence="1">The sequence shown here is derived from an EMBL/GenBank/DDBJ whole genome shotgun (WGS) entry which is preliminary data.</text>
</comment>
<evidence type="ECO:0000313" key="1">
    <source>
        <dbReference type="EMBL" id="EDO60550.1"/>
    </source>
</evidence>
<gene>
    <name evidence="1" type="ORF">CLOLEP_02146</name>
</gene>
<name>A7VUA0_9FIRM</name>
<sequence length="34" mass="3899">MGLRPIWVVPRRASAFRPSDGMKGFFYFIRPANG</sequence>
<organism evidence="1 2">
    <name type="scientific">[Clostridium] leptum DSM 753</name>
    <dbReference type="NCBI Taxonomy" id="428125"/>
    <lineage>
        <taxon>Bacteria</taxon>
        <taxon>Bacillati</taxon>
        <taxon>Bacillota</taxon>
        <taxon>Clostridia</taxon>
        <taxon>Eubacteriales</taxon>
        <taxon>Oscillospiraceae</taxon>
        <taxon>Oscillospiraceae incertae sedis</taxon>
    </lineage>
</organism>
<evidence type="ECO:0000313" key="2">
    <source>
        <dbReference type="Proteomes" id="UP000003490"/>
    </source>
</evidence>
<dbReference type="Proteomes" id="UP000003490">
    <property type="component" value="Unassembled WGS sequence"/>
</dbReference>
<protein>
    <submittedName>
        <fullName evidence="1">Uncharacterized protein</fullName>
    </submittedName>
</protein>